<evidence type="ECO:0000313" key="2">
    <source>
        <dbReference type="EMBL" id="NKE66350.1"/>
    </source>
</evidence>
<accession>A0A7X6DFQ9</accession>
<reference evidence="2 3" key="1">
    <citation type="journal article" date="2020" name="Nature">
        <title>Bacterial chemolithoautotrophy via manganese oxidation.</title>
        <authorList>
            <person name="Yu H."/>
            <person name="Leadbetter J.R."/>
        </authorList>
    </citation>
    <scope>NUCLEOTIDE SEQUENCE [LARGE SCALE GENOMIC DNA]</scope>
    <source>
        <strain evidence="2 3">RBP-1</strain>
    </source>
</reference>
<keyword evidence="3" id="KW-1185">Reference proteome</keyword>
<dbReference type="InterPro" id="IPR053863">
    <property type="entry name" value="Glyoxy/Ble-like_N"/>
</dbReference>
<organism evidence="2 3">
    <name type="scientific">Ramlibacter lithotrophicus</name>
    <dbReference type="NCBI Taxonomy" id="2606681"/>
    <lineage>
        <taxon>Bacteria</taxon>
        <taxon>Pseudomonadati</taxon>
        <taxon>Pseudomonadota</taxon>
        <taxon>Betaproteobacteria</taxon>
        <taxon>Burkholderiales</taxon>
        <taxon>Comamonadaceae</taxon>
        <taxon>Ramlibacter</taxon>
    </lineage>
</organism>
<dbReference type="InterPro" id="IPR037523">
    <property type="entry name" value="VOC_core"/>
</dbReference>
<dbReference type="EMBL" id="VTOX01000003">
    <property type="protein sequence ID" value="NKE66350.1"/>
    <property type="molecule type" value="Genomic_DNA"/>
</dbReference>
<dbReference type="RefSeq" id="WP_168107738.1">
    <property type="nucleotide sequence ID" value="NZ_VTOX01000003.1"/>
</dbReference>
<evidence type="ECO:0000313" key="3">
    <source>
        <dbReference type="Proteomes" id="UP000521868"/>
    </source>
</evidence>
<dbReference type="GO" id="GO:0051213">
    <property type="term" value="F:dioxygenase activity"/>
    <property type="evidence" value="ECO:0007669"/>
    <property type="project" value="UniProtKB-KW"/>
</dbReference>
<dbReference type="Pfam" id="PF22677">
    <property type="entry name" value="Ble-like_N"/>
    <property type="match status" value="1"/>
</dbReference>
<dbReference type="Proteomes" id="UP000521868">
    <property type="component" value="Unassembled WGS sequence"/>
</dbReference>
<dbReference type="PANTHER" id="PTHR36503:SF2">
    <property type="entry name" value="BLR2408 PROTEIN"/>
    <property type="match status" value="1"/>
</dbReference>
<dbReference type="PROSITE" id="PS51819">
    <property type="entry name" value="VOC"/>
    <property type="match status" value="1"/>
</dbReference>
<sequence length="135" mass="14851">MNRQIYVNLPIRDMERSKAFFAALGFSFNPQFSNEQGACMVVADNIFVMLLVESFFGTFTNKPVADAARSTEVLVCLSCASREEVDDLVRKAVAAGGTAPMPTQDHGFMYGHGFTDLDGHMWELSYMDAAAVPPQ</sequence>
<dbReference type="PANTHER" id="PTHR36503">
    <property type="entry name" value="BLR2520 PROTEIN"/>
    <property type="match status" value="1"/>
</dbReference>
<dbReference type="AlphaFoldDB" id="A0A7X6DFQ9"/>
<proteinExistence type="predicted"/>
<dbReference type="CDD" id="cd09012">
    <property type="entry name" value="VOC_like"/>
    <property type="match status" value="1"/>
</dbReference>
<comment type="caution">
    <text evidence="2">The sequence shown here is derived from an EMBL/GenBank/DDBJ whole genome shotgun (WGS) entry which is preliminary data.</text>
</comment>
<feature type="domain" description="VOC" evidence="1">
    <location>
        <begin position="3"/>
        <end position="127"/>
    </location>
</feature>
<dbReference type="Gene3D" id="3.10.180.10">
    <property type="entry name" value="2,3-Dihydroxybiphenyl 1,2-Dioxygenase, domain 1"/>
    <property type="match status" value="1"/>
</dbReference>
<dbReference type="SUPFAM" id="SSF54593">
    <property type="entry name" value="Glyoxalase/Bleomycin resistance protein/Dihydroxybiphenyl dioxygenase"/>
    <property type="match status" value="1"/>
</dbReference>
<dbReference type="InterPro" id="IPR029068">
    <property type="entry name" value="Glyas_Bleomycin-R_OHBP_Dase"/>
</dbReference>
<keyword evidence="2" id="KW-0560">Oxidoreductase</keyword>
<name>A0A7X6DFQ9_9BURK</name>
<evidence type="ECO:0000259" key="1">
    <source>
        <dbReference type="PROSITE" id="PS51819"/>
    </source>
</evidence>
<protein>
    <submittedName>
        <fullName evidence="2">Glyoxalase/bleomycin resistance/extradiol dioxygenase family protein</fullName>
    </submittedName>
</protein>
<gene>
    <name evidence="2" type="ORF">RAMLITH_11005</name>
</gene>
<keyword evidence="2" id="KW-0223">Dioxygenase</keyword>